<proteinExistence type="predicted"/>
<dbReference type="InterPro" id="IPR013783">
    <property type="entry name" value="Ig-like_fold"/>
</dbReference>
<dbReference type="Gene3D" id="2.60.40.10">
    <property type="entry name" value="Immunoglobulins"/>
    <property type="match status" value="1"/>
</dbReference>
<dbReference type="EMBL" id="CP043450">
    <property type="protein sequence ID" value="QEM10196.1"/>
    <property type="molecule type" value="Genomic_DNA"/>
</dbReference>
<protein>
    <recommendedName>
        <fullName evidence="3">Fibronectin type-III domain-containing protein</fullName>
    </recommendedName>
</protein>
<dbReference type="OrthoDB" id="789771at2"/>
<evidence type="ECO:0000313" key="1">
    <source>
        <dbReference type="EMBL" id="QEM10196.1"/>
    </source>
</evidence>
<dbReference type="KEGG" id="mrub:DEO27_009215"/>
<sequence>MRKLLTYITILLIATGCGKSGGGDTPPQPPPVPGVSALLFPAKDELCNQGTVVSATQSKVVFKWGSASNADSYSISIKNLLTGASVSQSATQTQLEVTLDRNTPYSWNVVSLSSKNTDAKTLSDTWKFYNSGPGVVSYAPFPAEAVSPAVGASVATSTEHTYNVVWKASDVDNDILNYDLYFGDSTTPPLVAAKIKDSFYNKLPVKQATTFYWKVVTRDSNGNTSESGVFQFKVL</sequence>
<reference evidence="1" key="1">
    <citation type="submission" date="2019-08" db="EMBL/GenBank/DDBJ databases">
        <title>Comparative genome analysis confer to the adaptation heavy metal polluted environment.</title>
        <authorList>
            <person name="Li Y."/>
        </authorList>
    </citation>
    <scope>NUCLEOTIDE SEQUENCE [LARGE SCALE GENOMIC DNA]</scope>
    <source>
        <strain evidence="1">P1</strain>
    </source>
</reference>
<organism evidence="1 2">
    <name type="scientific">Mucilaginibacter rubeus</name>
    <dbReference type="NCBI Taxonomy" id="2027860"/>
    <lineage>
        <taxon>Bacteria</taxon>
        <taxon>Pseudomonadati</taxon>
        <taxon>Bacteroidota</taxon>
        <taxon>Sphingobacteriia</taxon>
        <taxon>Sphingobacteriales</taxon>
        <taxon>Sphingobacteriaceae</taxon>
        <taxon>Mucilaginibacter</taxon>
    </lineage>
</organism>
<evidence type="ECO:0000313" key="2">
    <source>
        <dbReference type="Proteomes" id="UP000251402"/>
    </source>
</evidence>
<keyword evidence="2" id="KW-1185">Reference proteome</keyword>
<dbReference type="RefSeq" id="WP_112569137.1">
    <property type="nucleotide sequence ID" value="NZ_CP043450.1"/>
</dbReference>
<gene>
    <name evidence="1" type="ORF">DEO27_009215</name>
</gene>
<dbReference type="AlphaFoldDB" id="A0A5C1HW63"/>
<accession>A0A5C1HW63</accession>
<evidence type="ECO:0008006" key="3">
    <source>
        <dbReference type="Google" id="ProtNLM"/>
    </source>
</evidence>
<dbReference type="PROSITE" id="PS51257">
    <property type="entry name" value="PROKAR_LIPOPROTEIN"/>
    <property type="match status" value="1"/>
</dbReference>
<name>A0A5C1HW63_9SPHI</name>
<dbReference type="Proteomes" id="UP000251402">
    <property type="component" value="Chromosome"/>
</dbReference>